<dbReference type="EMBL" id="KE721353">
    <property type="protein sequence ID" value="ERF70080.1"/>
    <property type="molecule type" value="Genomic_DNA"/>
</dbReference>
<proteinExistence type="predicted"/>
<evidence type="ECO:0000313" key="3">
    <source>
        <dbReference type="Proteomes" id="UP000019373"/>
    </source>
</evidence>
<dbReference type="AlphaFoldDB" id="U1HIQ1"/>
<organism evidence="2 3">
    <name type="scientific">Endocarpon pusillum (strain Z07020 / HMAS-L-300199)</name>
    <name type="common">Lichen-forming fungus</name>
    <dbReference type="NCBI Taxonomy" id="1263415"/>
    <lineage>
        <taxon>Eukaryota</taxon>
        <taxon>Fungi</taxon>
        <taxon>Dikarya</taxon>
        <taxon>Ascomycota</taxon>
        <taxon>Pezizomycotina</taxon>
        <taxon>Eurotiomycetes</taxon>
        <taxon>Chaetothyriomycetidae</taxon>
        <taxon>Verrucariales</taxon>
        <taxon>Verrucariaceae</taxon>
        <taxon>Endocarpon</taxon>
    </lineage>
</organism>
<keyword evidence="1" id="KW-0812">Transmembrane</keyword>
<dbReference type="HOGENOM" id="CLU_2740018_0_0_1"/>
<evidence type="ECO:0000256" key="1">
    <source>
        <dbReference type="SAM" id="Phobius"/>
    </source>
</evidence>
<dbReference type="OrthoDB" id="10332795at2759"/>
<feature type="transmembrane region" description="Helical" evidence="1">
    <location>
        <begin position="6"/>
        <end position="29"/>
    </location>
</feature>
<dbReference type="GeneID" id="19235330"/>
<evidence type="ECO:0000313" key="2">
    <source>
        <dbReference type="EMBL" id="ERF70080.1"/>
    </source>
</evidence>
<sequence>MAIQQSSFIGGIAVGVFGTLFILLCYYLMMRFVRRPKVDRTRDLEMGRAAAAQLQAQQMYPAPVHPAHFRP</sequence>
<keyword evidence="3" id="KW-1185">Reference proteome</keyword>
<protein>
    <submittedName>
        <fullName evidence="2">Uncharacterized protein</fullName>
    </submittedName>
</protein>
<accession>U1HIQ1</accession>
<reference evidence="3" key="1">
    <citation type="journal article" date="2014" name="BMC Genomics">
        <title>Genome characteristics reveal the impact of lichenization on lichen-forming fungus Endocarpon pusillum Hedwig (Verrucariales, Ascomycota).</title>
        <authorList>
            <person name="Wang Y.-Y."/>
            <person name="Liu B."/>
            <person name="Zhang X.-Y."/>
            <person name="Zhou Q.-M."/>
            <person name="Zhang T."/>
            <person name="Li H."/>
            <person name="Yu Y.-F."/>
            <person name="Zhang X.-L."/>
            <person name="Hao X.-Y."/>
            <person name="Wang M."/>
            <person name="Wang L."/>
            <person name="Wei J.-C."/>
        </authorList>
    </citation>
    <scope>NUCLEOTIDE SEQUENCE [LARGE SCALE GENOMIC DNA]</scope>
    <source>
        <strain evidence="3">Z07020 / HMAS-L-300199</strain>
    </source>
</reference>
<keyword evidence="1" id="KW-1133">Transmembrane helix</keyword>
<dbReference type="Proteomes" id="UP000019373">
    <property type="component" value="Unassembled WGS sequence"/>
</dbReference>
<keyword evidence="1" id="KW-0472">Membrane</keyword>
<gene>
    <name evidence="2" type="ORF">EPUS_00267</name>
</gene>
<dbReference type="RefSeq" id="XP_007804115.1">
    <property type="nucleotide sequence ID" value="XM_007805924.1"/>
</dbReference>
<name>U1HIQ1_ENDPU</name>